<comment type="caution">
    <text evidence="2">The sequence shown here is derived from an EMBL/GenBank/DDBJ whole genome shotgun (WGS) entry which is preliminary data.</text>
</comment>
<dbReference type="EMBL" id="BAABLD010000015">
    <property type="protein sequence ID" value="GAA5169985.1"/>
    <property type="molecule type" value="Genomic_DNA"/>
</dbReference>
<dbReference type="RefSeq" id="WP_345534135.1">
    <property type="nucleotide sequence ID" value="NZ_BAABLD010000015.1"/>
</dbReference>
<keyword evidence="3" id="KW-1185">Reference proteome</keyword>
<organism evidence="2 3">
    <name type="scientific">Viridibacterium curvum</name>
    <dbReference type="NCBI Taxonomy" id="1101404"/>
    <lineage>
        <taxon>Bacteria</taxon>
        <taxon>Pseudomonadati</taxon>
        <taxon>Pseudomonadota</taxon>
        <taxon>Betaproteobacteria</taxon>
        <taxon>Rhodocyclales</taxon>
        <taxon>Rhodocyclaceae</taxon>
        <taxon>Viridibacterium</taxon>
    </lineage>
</organism>
<dbReference type="Pfam" id="PF00550">
    <property type="entry name" value="PP-binding"/>
    <property type="match status" value="1"/>
</dbReference>
<sequence length="80" mass="9021">MDTLEQIREYIGKKVGTPAEQIVPEATLDAIGVDSLMLLDLMFDFEDMLKIKLPNDLPRPETVAELIAVFDQYNKPVQDA</sequence>
<dbReference type="InterPro" id="IPR036736">
    <property type="entry name" value="ACP-like_sf"/>
</dbReference>
<accession>A0ABP9R0L8</accession>
<evidence type="ECO:0000313" key="3">
    <source>
        <dbReference type="Proteomes" id="UP001500547"/>
    </source>
</evidence>
<dbReference type="Gene3D" id="1.10.1200.10">
    <property type="entry name" value="ACP-like"/>
    <property type="match status" value="1"/>
</dbReference>
<evidence type="ECO:0000259" key="1">
    <source>
        <dbReference type="Pfam" id="PF00550"/>
    </source>
</evidence>
<dbReference type="InterPro" id="IPR009081">
    <property type="entry name" value="PP-bd_ACP"/>
</dbReference>
<name>A0ABP9R0L8_9RHOO</name>
<feature type="domain" description="Carrier" evidence="1">
    <location>
        <begin position="5"/>
        <end position="57"/>
    </location>
</feature>
<evidence type="ECO:0000313" key="2">
    <source>
        <dbReference type="EMBL" id="GAA5169985.1"/>
    </source>
</evidence>
<dbReference type="SUPFAM" id="SSF47336">
    <property type="entry name" value="ACP-like"/>
    <property type="match status" value="1"/>
</dbReference>
<proteinExistence type="predicted"/>
<reference evidence="3" key="1">
    <citation type="journal article" date="2019" name="Int. J. Syst. Evol. Microbiol.">
        <title>The Global Catalogue of Microorganisms (GCM) 10K type strain sequencing project: providing services to taxonomists for standard genome sequencing and annotation.</title>
        <authorList>
            <consortium name="The Broad Institute Genomics Platform"/>
            <consortium name="The Broad Institute Genome Sequencing Center for Infectious Disease"/>
            <person name="Wu L."/>
            <person name="Ma J."/>
        </authorList>
    </citation>
    <scope>NUCLEOTIDE SEQUENCE [LARGE SCALE GENOMIC DNA]</scope>
    <source>
        <strain evidence="3">JCM 18715</strain>
    </source>
</reference>
<protein>
    <recommendedName>
        <fullName evidence="1">Carrier domain-containing protein</fullName>
    </recommendedName>
</protein>
<gene>
    <name evidence="2" type="ORF">GCM10025770_32240</name>
</gene>
<dbReference type="Proteomes" id="UP001500547">
    <property type="component" value="Unassembled WGS sequence"/>
</dbReference>